<feature type="domain" description="HNH nuclease" evidence="1">
    <location>
        <begin position="95"/>
        <end position="147"/>
    </location>
</feature>
<organism evidence="2 3">
    <name type="scientific">Candidatus Doudnabacteria bacterium RIFCSPHIGHO2_12_FULL_48_16</name>
    <dbReference type="NCBI Taxonomy" id="1817838"/>
    <lineage>
        <taxon>Bacteria</taxon>
        <taxon>Candidatus Doudnaibacteriota</taxon>
    </lineage>
</organism>
<gene>
    <name evidence="2" type="ORF">A3E29_04455</name>
</gene>
<evidence type="ECO:0000259" key="1">
    <source>
        <dbReference type="SMART" id="SM00507"/>
    </source>
</evidence>
<dbReference type="AlphaFoldDB" id="A0A1F5PK71"/>
<evidence type="ECO:0000313" key="3">
    <source>
        <dbReference type="Proteomes" id="UP000177682"/>
    </source>
</evidence>
<dbReference type="SMART" id="SM00507">
    <property type="entry name" value="HNHc"/>
    <property type="match status" value="1"/>
</dbReference>
<sequence>MSKDRKKKWTGDQLKKAAQESFSIRQVIFKLGLIPAGGNYVQIQNYLRSLHIDTSHFKGKSWNKGLTGLVRASMPIEQILVKESYYQSYKLKKRLFSLGLKARKCEECGWAKTTPEGRLPLELDHINGNRNDNRLENLRVLCPNCHSLQPTHRARNKKKK</sequence>
<dbReference type="InterPro" id="IPR003615">
    <property type="entry name" value="HNH_nuc"/>
</dbReference>
<comment type="caution">
    <text evidence="2">The sequence shown here is derived from an EMBL/GenBank/DDBJ whole genome shotgun (WGS) entry which is preliminary data.</text>
</comment>
<name>A0A1F5PK71_9BACT</name>
<protein>
    <recommendedName>
        <fullName evidence="1">HNH nuclease domain-containing protein</fullName>
    </recommendedName>
</protein>
<dbReference type="EMBL" id="MFEY01000007">
    <property type="protein sequence ID" value="OGE90316.1"/>
    <property type="molecule type" value="Genomic_DNA"/>
</dbReference>
<dbReference type="Proteomes" id="UP000177682">
    <property type="component" value="Unassembled WGS sequence"/>
</dbReference>
<evidence type="ECO:0000313" key="2">
    <source>
        <dbReference type="EMBL" id="OGE90316.1"/>
    </source>
</evidence>
<dbReference type="InterPro" id="IPR044925">
    <property type="entry name" value="His-Me_finger_sf"/>
</dbReference>
<dbReference type="SUPFAM" id="SSF54060">
    <property type="entry name" value="His-Me finger endonucleases"/>
    <property type="match status" value="1"/>
</dbReference>
<dbReference type="CDD" id="cd00085">
    <property type="entry name" value="HNHc"/>
    <property type="match status" value="1"/>
</dbReference>
<dbReference type="Pfam" id="PF13392">
    <property type="entry name" value="HNH_3"/>
    <property type="match status" value="1"/>
</dbReference>
<proteinExistence type="predicted"/>
<reference evidence="2 3" key="1">
    <citation type="journal article" date="2016" name="Nat. Commun.">
        <title>Thousands of microbial genomes shed light on interconnected biogeochemical processes in an aquifer system.</title>
        <authorList>
            <person name="Anantharaman K."/>
            <person name="Brown C.T."/>
            <person name="Hug L.A."/>
            <person name="Sharon I."/>
            <person name="Castelle C.J."/>
            <person name="Probst A.J."/>
            <person name="Thomas B.C."/>
            <person name="Singh A."/>
            <person name="Wilkins M.J."/>
            <person name="Karaoz U."/>
            <person name="Brodie E.L."/>
            <person name="Williams K.H."/>
            <person name="Hubbard S.S."/>
            <person name="Banfield J.F."/>
        </authorList>
    </citation>
    <scope>NUCLEOTIDE SEQUENCE [LARGE SCALE GENOMIC DNA]</scope>
</reference>
<accession>A0A1F5PK71</accession>